<comment type="caution">
    <text evidence="2">The sequence shown here is derived from an EMBL/GenBank/DDBJ whole genome shotgun (WGS) entry which is preliminary data.</text>
</comment>
<organism evidence="2 3">
    <name type="scientific">Thiohalocapsa marina</name>
    <dbReference type="NCBI Taxonomy" id="424902"/>
    <lineage>
        <taxon>Bacteria</taxon>
        <taxon>Pseudomonadati</taxon>
        <taxon>Pseudomonadota</taxon>
        <taxon>Gammaproteobacteria</taxon>
        <taxon>Chromatiales</taxon>
        <taxon>Chromatiaceae</taxon>
        <taxon>Thiohalocapsa</taxon>
    </lineage>
</organism>
<name>A0A5M8FPA0_9GAMM</name>
<dbReference type="SUPFAM" id="SSF56436">
    <property type="entry name" value="C-type lectin-like"/>
    <property type="match status" value="1"/>
</dbReference>
<reference evidence="2 3" key="1">
    <citation type="submission" date="2019-09" db="EMBL/GenBank/DDBJ databases">
        <title>Whole-genome sequence of the purple sulfur bacterium Thiohalocapsa marina DSM 19078.</title>
        <authorList>
            <person name="Kyndt J.A."/>
            <person name="Meyer T.E."/>
        </authorList>
    </citation>
    <scope>NUCLEOTIDE SEQUENCE [LARGE SCALE GENOMIC DNA]</scope>
    <source>
        <strain evidence="2 3">DSM 19078</strain>
    </source>
</reference>
<dbReference type="OrthoDB" id="9768004at2"/>
<dbReference type="InterPro" id="IPR051043">
    <property type="entry name" value="Sulfatase_Mod_Factor_Kinase"/>
</dbReference>
<feature type="domain" description="Sulfatase-modifying factor enzyme-like" evidence="1">
    <location>
        <begin position="189"/>
        <end position="330"/>
    </location>
</feature>
<dbReference type="InterPro" id="IPR016187">
    <property type="entry name" value="CTDL_fold"/>
</dbReference>
<dbReference type="Pfam" id="PF03781">
    <property type="entry name" value="FGE-sulfatase"/>
    <property type="match status" value="2"/>
</dbReference>
<evidence type="ECO:0000313" key="2">
    <source>
        <dbReference type="EMBL" id="KAA6186599.1"/>
    </source>
</evidence>
<dbReference type="EMBL" id="VWXX01000004">
    <property type="protein sequence ID" value="KAA6186599.1"/>
    <property type="molecule type" value="Genomic_DNA"/>
</dbReference>
<proteinExistence type="predicted"/>
<evidence type="ECO:0000259" key="1">
    <source>
        <dbReference type="Pfam" id="PF03781"/>
    </source>
</evidence>
<dbReference type="InterPro" id="IPR042095">
    <property type="entry name" value="SUMF_sf"/>
</dbReference>
<keyword evidence="3" id="KW-1185">Reference proteome</keyword>
<dbReference type="InterPro" id="IPR005532">
    <property type="entry name" value="SUMF_dom"/>
</dbReference>
<gene>
    <name evidence="2" type="ORF">F2Q65_04265</name>
</gene>
<dbReference type="RefSeq" id="WP_150090780.1">
    <property type="nucleotide sequence ID" value="NZ_VWXX01000004.1"/>
</dbReference>
<dbReference type="PANTHER" id="PTHR23150">
    <property type="entry name" value="SULFATASE MODIFYING FACTOR 1, 2"/>
    <property type="match status" value="1"/>
</dbReference>
<protein>
    <submittedName>
        <fullName evidence="2">SUMF1/EgtB/PvdO family nonheme iron enzyme</fullName>
    </submittedName>
</protein>
<dbReference type="AlphaFoldDB" id="A0A5M8FPA0"/>
<evidence type="ECO:0000313" key="3">
    <source>
        <dbReference type="Proteomes" id="UP000322981"/>
    </source>
</evidence>
<sequence length="410" mass="44636">MIAPALLSGLASVQELLRETLRQVPAEAAMCQLSPERPSLAWLFANAVYREAYWLRERLDQDQDLTARARVFFIRDTAAGGLTLDRQCAGLPPPPHLLAWAVEIQDEHLRRLATPGALPPHPLLEHDRLPWWLLQEHAKDYERMLAQRLALVLAPVSAQEQGDASADYRVATPLRAASLADVMAAPAAMVEQGHYRVGARGDAFAYDNELPPQAVPLSAYRITRAPVSNAQYLAFMQAGGYQDAALWPEAGESTAARMPHPLQWRQDAAGRWFDVSLNGPADLPADAPVSGLDQAEAWAFARWAARLGGACAGAVLPHEYQWEVAARAGQLEVAGSVWEWCAGPLHAYPEFMPFPGPESPSVAAFAAGAVTLKGAGLHTLPALRRASFRHWAMPDDRFAGAGLRLVLPPD</sequence>
<dbReference type="Gene3D" id="3.90.1580.10">
    <property type="entry name" value="paralog of FGE (formylglycine-generating enzyme)"/>
    <property type="match status" value="2"/>
</dbReference>
<feature type="domain" description="Sulfatase-modifying factor enzyme-like" evidence="1">
    <location>
        <begin position="331"/>
        <end position="406"/>
    </location>
</feature>
<dbReference type="PANTHER" id="PTHR23150:SF36">
    <property type="entry name" value="HERCYNINE OXYGENASE"/>
    <property type="match status" value="1"/>
</dbReference>
<accession>A0A5M8FPA0</accession>
<dbReference type="Proteomes" id="UP000322981">
    <property type="component" value="Unassembled WGS sequence"/>
</dbReference>